<dbReference type="PANTHER" id="PTHR43090:SF2">
    <property type="entry name" value="1-(5-PHOSPHORIBOSYL)-5-[(5-PHOSPHORIBOSYLAMINO)METHYLIDENEAMINO] IMIDAZOLE-4-CARBOXAMIDE ISOMERASE"/>
    <property type="match status" value="1"/>
</dbReference>
<keyword evidence="6" id="KW-0413">Isomerase</keyword>
<dbReference type="SUPFAM" id="SSF51366">
    <property type="entry name" value="Ribulose-phoshate binding barrel"/>
    <property type="match status" value="1"/>
</dbReference>
<comment type="similarity">
    <text evidence="1 5">Belongs to the HisA/HisF family.</text>
</comment>
<dbReference type="Gene3D" id="3.20.20.70">
    <property type="entry name" value="Aldolase class I"/>
    <property type="match status" value="1"/>
</dbReference>
<evidence type="ECO:0000313" key="6">
    <source>
        <dbReference type="EMBL" id="CSB52739.1"/>
    </source>
</evidence>
<dbReference type="InterPro" id="IPR044524">
    <property type="entry name" value="Isoase_HisA-like"/>
</dbReference>
<dbReference type="EC" id="5.3.1.16" evidence="6"/>
<reference evidence="6 7" key="1">
    <citation type="submission" date="2015-07" db="EMBL/GenBank/DDBJ databases">
        <authorList>
            <consortium name="Pathogen Informatics"/>
        </authorList>
    </citation>
    <scope>NUCLEOTIDE SEQUENCE [LARGE SCALE GENOMIC DNA]</scope>
    <source>
        <strain evidence="6 7">A325</strain>
    </source>
</reference>
<dbReference type="Proteomes" id="UP000046067">
    <property type="component" value="Unassembled WGS sequence"/>
</dbReference>
<dbReference type="InterPro" id="IPR013785">
    <property type="entry name" value="Aldolase_TIM"/>
</dbReference>
<dbReference type="Pfam" id="PF00977">
    <property type="entry name" value="His_biosynth"/>
    <property type="match status" value="1"/>
</dbReference>
<gene>
    <name evidence="6" type="primary">hisA</name>
    <name evidence="6" type="ORF">ERS013201_00140</name>
</gene>
<name>A0A655UN93_VIBCL</name>
<evidence type="ECO:0000256" key="5">
    <source>
        <dbReference type="RuleBase" id="RU003657"/>
    </source>
</evidence>
<dbReference type="GO" id="GO:0003949">
    <property type="term" value="F:1-(5-phosphoribosyl)-5-[(5-phosphoribosylamino)methylideneamino]imidazole-4-carboxamide isomerase activity"/>
    <property type="evidence" value="ECO:0007669"/>
    <property type="project" value="UniProtKB-EC"/>
</dbReference>
<keyword evidence="2 5" id="KW-0028">Amino-acid biosynthesis</keyword>
<dbReference type="GO" id="GO:0000105">
    <property type="term" value="P:L-histidine biosynthetic process"/>
    <property type="evidence" value="ECO:0007669"/>
    <property type="project" value="UniProtKB-KW"/>
</dbReference>
<dbReference type="EMBL" id="CWQJ01000001">
    <property type="protein sequence ID" value="CSB52739.1"/>
    <property type="molecule type" value="Genomic_DNA"/>
</dbReference>
<evidence type="ECO:0000313" key="7">
    <source>
        <dbReference type="Proteomes" id="UP000046067"/>
    </source>
</evidence>
<protein>
    <submittedName>
        <fullName evidence="6">1-(5-phosphoribosyl)-5-[(5-phosphoribosylamino)methylideneamino] imidazole-4-carboxamide isomerase</fullName>
        <ecNumber evidence="6">5.3.1.16</ecNumber>
    </submittedName>
</protein>
<evidence type="ECO:0000256" key="2">
    <source>
        <dbReference type="ARBA" id="ARBA00022605"/>
    </source>
</evidence>
<dbReference type="InterPro" id="IPR011060">
    <property type="entry name" value="RibuloseP-bd_barrel"/>
</dbReference>
<dbReference type="PANTHER" id="PTHR43090">
    <property type="entry name" value="1-(5-PHOSPHORIBOSYL)-5-[(5-PHOSPHORIBOSYLAMINO)METHYLIDENEAMINO] IMIDAZOLE-4-CARBOXAMIDE ISOMERASE"/>
    <property type="match status" value="1"/>
</dbReference>
<organism evidence="6 7">
    <name type="scientific">Vibrio cholerae</name>
    <dbReference type="NCBI Taxonomy" id="666"/>
    <lineage>
        <taxon>Bacteria</taxon>
        <taxon>Pseudomonadati</taxon>
        <taxon>Pseudomonadota</taxon>
        <taxon>Gammaproteobacteria</taxon>
        <taxon>Vibrionales</taxon>
        <taxon>Vibrionaceae</taxon>
        <taxon>Vibrio</taxon>
    </lineage>
</organism>
<evidence type="ECO:0000256" key="1">
    <source>
        <dbReference type="ARBA" id="ARBA00009667"/>
    </source>
</evidence>
<dbReference type="AlphaFoldDB" id="A0A655UN93"/>
<dbReference type="InterPro" id="IPR006062">
    <property type="entry name" value="His_biosynth"/>
</dbReference>
<evidence type="ECO:0000256" key="3">
    <source>
        <dbReference type="ARBA" id="ARBA00023102"/>
    </source>
</evidence>
<evidence type="ECO:0000256" key="4">
    <source>
        <dbReference type="ARBA" id="ARBA00029440"/>
    </source>
</evidence>
<accession>A0A655UN93</accession>
<dbReference type="GO" id="GO:0000162">
    <property type="term" value="P:L-tryptophan biosynthetic process"/>
    <property type="evidence" value="ECO:0007669"/>
    <property type="project" value="TreeGrafter"/>
</dbReference>
<comment type="pathway">
    <text evidence="4">Amino-acid biosynthesis.</text>
</comment>
<proteinExistence type="inferred from homology"/>
<keyword evidence="3 5" id="KW-0368">Histidine biosynthesis</keyword>
<sequence length="95" mass="10122">MTIEALIDDYLTVGLKHVLCTDISRDGTLAGSNVELYRDLCRQYPQVQFQSSGGIGSLADIEALKGTGVAGVIVGRALLDGKFTAQEAFACWQNG</sequence>
<dbReference type="GO" id="GO:0005737">
    <property type="term" value="C:cytoplasm"/>
    <property type="evidence" value="ECO:0007669"/>
    <property type="project" value="TreeGrafter"/>
</dbReference>